<dbReference type="InterPro" id="IPR036938">
    <property type="entry name" value="PAP2/HPO_sf"/>
</dbReference>
<name>A0A3B0C9N5_9FLAO</name>
<proteinExistence type="predicted"/>
<dbReference type="Proteomes" id="UP000276603">
    <property type="component" value="Unassembled WGS sequence"/>
</dbReference>
<dbReference type="OrthoDB" id="9780455at2"/>
<feature type="chain" id="PRO_5017335445" evidence="1">
    <location>
        <begin position="34"/>
        <end position="453"/>
    </location>
</feature>
<dbReference type="EMBL" id="RBCJ01000001">
    <property type="protein sequence ID" value="RKN82363.1"/>
    <property type="molecule type" value="Genomic_DNA"/>
</dbReference>
<reference evidence="3 4" key="1">
    <citation type="submission" date="2018-10" db="EMBL/GenBank/DDBJ databases">
        <title>Ulvibacterium marinum gen. nov., sp. nov., a novel marine bacterium of the family Flavobacteriaceae, isolated from a culture of the green alga Ulva prolifera.</title>
        <authorList>
            <person name="Zhang Z."/>
        </authorList>
    </citation>
    <scope>NUCLEOTIDE SEQUENCE [LARGE SCALE GENOMIC DNA]</scope>
    <source>
        <strain evidence="3 4">CCMM003</strain>
    </source>
</reference>
<organism evidence="3 4">
    <name type="scientific">Ulvibacterium marinum</name>
    <dbReference type="NCBI Taxonomy" id="2419782"/>
    <lineage>
        <taxon>Bacteria</taxon>
        <taxon>Pseudomonadati</taxon>
        <taxon>Bacteroidota</taxon>
        <taxon>Flavobacteriia</taxon>
        <taxon>Flavobacteriales</taxon>
        <taxon>Flavobacteriaceae</taxon>
        <taxon>Ulvibacterium</taxon>
    </lineage>
</organism>
<dbReference type="InterPro" id="IPR000326">
    <property type="entry name" value="PAP2/HPO"/>
</dbReference>
<dbReference type="PROSITE" id="PS51257">
    <property type="entry name" value="PROKAR_LIPOPROTEIN"/>
    <property type="match status" value="1"/>
</dbReference>
<protein>
    <submittedName>
        <fullName evidence="3">Phosphatase PAP2 family protein</fullName>
    </submittedName>
</protein>
<evidence type="ECO:0000313" key="4">
    <source>
        <dbReference type="Proteomes" id="UP000276603"/>
    </source>
</evidence>
<feature type="signal peptide" evidence="1">
    <location>
        <begin position="1"/>
        <end position="33"/>
    </location>
</feature>
<dbReference type="InterPro" id="IPR052559">
    <property type="entry name" value="V-haloperoxidase"/>
</dbReference>
<evidence type="ECO:0000256" key="1">
    <source>
        <dbReference type="SAM" id="SignalP"/>
    </source>
</evidence>
<dbReference type="AlphaFoldDB" id="A0A3B0C9N5"/>
<dbReference type="PANTHER" id="PTHR34599:SF2">
    <property type="entry name" value="TRAF-TYPE DOMAIN-CONTAINING PROTEIN"/>
    <property type="match status" value="1"/>
</dbReference>
<keyword evidence="4" id="KW-1185">Reference proteome</keyword>
<feature type="domain" description="Phosphatidic acid phosphatase type 2/haloperoxidase" evidence="2">
    <location>
        <begin position="315"/>
        <end position="444"/>
    </location>
</feature>
<accession>A0A3B0C9N5</accession>
<dbReference type="PANTHER" id="PTHR34599">
    <property type="entry name" value="PEROXIDASE-RELATED"/>
    <property type="match status" value="1"/>
</dbReference>
<dbReference type="Gene3D" id="1.10.606.20">
    <property type="match status" value="1"/>
</dbReference>
<evidence type="ECO:0000259" key="2">
    <source>
        <dbReference type="Pfam" id="PF01569"/>
    </source>
</evidence>
<dbReference type="SUPFAM" id="SSF48317">
    <property type="entry name" value="Acid phosphatase/Vanadium-dependent haloperoxidase"/>
    <property type="match status" value="1"/>
</dbReference>
<keyword evidence="1" id="KW-0732">Signal</keyword>
<evidence type="ECO:0000313" key="3">
    <source>
        <dbReference type="EMBL" id="RKN82363.1"/>
    </source>
</evidence>
<gene>
    <name evidence="3" type="ORF">D7Z94_00465</name>
</gene>
<dbReference type="CDD" id="cd03398">
    <property type="entry name" value="PAP2_haloperoxidase"/>
    <property type="match status" value="1"/>
</dbReference>
<sequence>MVRQKLYMPMKLQINSLIIVFLLMLSACGPTHNAEKLDVYFDGALMEYNRKLTDVIVADIFTPPVASRIYAYPNIAAYEGARFLEPARPSLAGQLNGLDVLPKPDSLKSYYYPLVSLIAFTNVAEYLVYDLERIDKMEMELLEEVRDIGIDREIYDNSVAYGKNLAEKILEWAVKDGYHRRTALPRYSVSDDPGRWRPTPPDYMEAIEPHWNTLRPFILDSAAQFDPGLPTSFDTDEESQFYKEAKEVYETVKNLDDEQLAIAKFWDCNPNISHTKGHVMYFQQQISPGGHWMHIAAQVLDEQKANTVESAATLALTGIVLADAFISCWDQKYKSSLTRPETYINKYMDSDWAPILQTPAFPEHTSGHSVASTAAATMLTHIFGDDYAFADATEVPYGLPIRSYPSFIRASQEAAISRLYGGIHYKPAIELGIQQGAAVGNYVIKNLDIKESK</sequence>
<dbReference type="Pfam" id="PF01569">
    <property type="entry name" value="PAP2"/>
    <property type="match status" value="1"/>
</dbReference>
<comment type="caution">
    <text evidence="3">The sequence shown here is derived from an EMBL/GenBank/DDBJ whole genome shotgun (WGS) entry which is preliminary data.</text>
</comment>